<evidence type="ECO:0000256" key="4">
    <source>
        <dbReference type="ARBA" id="ARBA00023002"/>
    </source>
</evidence>
<evidence type="ECO:0000256" key="6">
    <source>
        <dbReference type="ARBA" id="ARBA00023014"/>
    </source>
</evidence>
<dbReference type="Pfam" id="PF00355">
    <property type="entry name" value="Rieske"/>
    <property type="match status" value="1"/>
</dbReference>
<dbReference type="Gene3D" id="2.102.10.10">
    <property type="entry name" value="Rieske [2Fe-2S] iron-sulphur domain"/>
    <property type="match status" value="1"/>
</dbReference>
<evidence type="ECO:0000256" key="3">
    <source>
        <dbReference type="ARBA" id="ARBA00022723"/>
    </source>
</evidence>
<dbReference type="SUPFAM" id="SSF50022">
    <property type="entry name" value="ISP domain"/>
    <property type="match status" value="1"/>
</dbReference>
<evidence type="ECO:0000256" key="2">
    <source>
        <dbReference type="ARBA" id="ARBA00022714"/>
    </source>
</evidence>
<keyword evidence="2" id="KW-0001">2Fe-2S</keyword>
<evidence type="ECO:0000256" key="1">
    <source>
        <dbReference type="ARBA" id="ARBA00001962"/>
    </source>
</evidence>
<comment type="caution">
    <text evidence="8">The sequence shown here is derived from an EMBL/GenBank/DDBJ whole genome shotgun (WGS) entry which is preliminary data.</text>
</comment>
<dbReference type="Pfam" id="PF00848">
    <property type="entry name" value="Ring_hydroxyl_A"/>
    <property type="match status" value="1"/>
</dbReference>
<dbReference type="InterPro" id="IPR001663">
    <property type="entry name" value="Rng_hydr_dOase-A"/>
</dbReference>
<dbReference type="PANTHER" id="PTHR43756">
    <property type="entry name" value="CHOLINE MONOOXYGENASE, CHLOROPLASTIC"/>
    <property type="match status" value="1"/>
</dbReference>
<dbReference type="EMBL" id="SHNO01000001">
    <property type="protein sequence ID" value="MCX2976774.1"/>
    <property type="molecule type" value="Genomic_DNA"/>
</dbReference>
<dbReference type="CDD" id="cd08882">
    <property type="entry name" value="RHO_alpha_C_MupW-like"/>
    <property type="match status" value="1"/>
</dbReference>
<keyword evidence="5" id="KW-0408">Iron</keyword>
<keyword evidence="3" id="KW-0479">Metal-binding</keyword>
<sequence>MPQTTVEEAFSDGMAPRTVTRATLDKRDYISEASRQAEWEGIWTRCWLFSGLVSDLEDSGDYFVYPLGRESVVVLKDEQGDIRAFYNVCQHRGNRIFTSESGSIQHVVCPYHGWRYGLDGLLREIPDEQRFCPEVDRSQRSLKPVKLAVWAGLIWINMDPDAASLEDYLGSIMQNLEPYHFERMVLAKHQTVHLDANWKTVRDNFLEQYHVDFIHPQHASFVDCCNSENVLWPYGHSATMVEGFVTNSRYPTPEETPEHLVMALRSLGMDPAEFTGRVADIRKAVQARKRELGPELGFDYSEFSDSQITDVWQYDIFPNTFMTITAEEVWVYGPRPDATDPDRCYFDKWTISIPREQGCDLKRKLTLNPRLVASIDDERPQHEVFTAADVIAEKHTLTITLDQDIYYLADMQAGMHSRGFECAVLNEDEVRVQHFHDWVEYYVSQH</sequence>
<keyword evidence="6" id="KW-0411">Iron-sulfur</keyword>
<evidence type="ECO:0000256" key="5">
    <source>
        <dbReference type="ARBA" id="ARBA00023004"/>
    </source>
</evidence>
<keyword evidence="4" id="KW-0560">Oxidoreductase</keyword>
<dbReference type="InterPro" id="IPR017941">
    <property type="entry name" value="Rieske_2Fe-2S"/>
</dbReference>
<dbReference type="CDD" id="cd03469">
    <property type="entry name" value="Rieske_RO_Alpha_N"/>
    <property type="match status" value="1"/>
</dbReference>
<dbReference type="InterPro" id="IPR015879">
    <property type="entry name" value="Ring_hydroxy_dOase_asu_C_dom"/>
</dbReference>
<feature type="domain" description="Rieske" evidence="7">
    <location>
        <begin position="48"/>
        <end position="156"/>
    </location>
</feature>
<dbReference type="PROSITE" id="PS51296">
    <property type="entry name" value="RIESKE"/>
    <property type="match status" value="1"/>
</dbReference>
<dbReference type="PRINTS" id="PR00090">
    <property type="entry name" value="RNGDIOXGNASE"/>
</dbReference>
<comment type="cofactor">
    <cofactor evidence="1">
        <name>Fe cation</name>
        <dbReference type="ChEBI" id="CHEBI:24875"/>
    </cofactor>
</comment>
<accession>A0ABT3T3X2</accession>
<name>A0ABT3T3X2_9GAMM</name>
<dbReference type="RefSeq" id="WP_279248515.1">
    <property type="nucleotide sequence ID" value="NZ_SHNO01000001.1"/>
</dbReference>
<organism evidence="8 9">
    <name type="scientific">Candidatus Marimicrobium litorale</name>
    <dbReference type="NCBI Taxonomy" id="2518991"/>
    <lineage>
        <taxon>Bacteria</taxon>
        <taxon>Pseudomonadati</taxon>
        <taxon>Pseudomonadota</taxon>
        <taxon>Gammaproteobacteria</taxon>
        <taxon>Cellvibrionales</taxon>
        <taxon>Halieaceae</taxon>
        <taxon>Marimicrobium</taxon>
    </lineage>
</organism>
<protein>
    <recommendedName>
        <fullName evidence="7">Rieske domain-containing protein</fullName>
    </recommendedName>
</protein>
<dbReference type="SUPFAM" id="SSF55961">
    <property type="entry name" value="Bet v1-like"/>
    <property type="match status" value="1"/>
</dbReference>
<proteinExistence type="predicted"/>
<evidence type="ECO:0000259" key="7">
    <source>
        <dbReference type="PROSITE" id="PS51296"/>
    </source>
</evidence>
<evidence type="ECO:0000313" key="8">
    <source>
        <dbReference type="EMBL" id="MCX2976774.1"/>
    </source>
</evidence>
<reference evidence="8" key="1">
    <citation type="submission" date="2019-02" db="EMBL/GenBank/DDBJ databases">
        <authorList>
            <person name="Li S.-H."/>
        </authorList>
    </citation>
    <scope>NUCLEOTIDE SEQUENCE</scope>
    <source>
        <strain evidence="8">IMCC11814</strain>
    </source>
</reference>
<gene>
    <name evidence="8" type="ORF">EYC82_05345</name>
</gene>
<dbReference type="Proteomes" id="UP001143304">
    <property type="component" value="Unassembled WGS sequence"/>
</dbReference>
<dbReference type="PANTHER" id="PTHR43756:SF5">
    <property type="entry name" value="CHOLINE MONOOXYGENASE, CHLOROPLASTIC"/>
    <property type="match status" value="1"/>
</dbReference>
<dbReference type="InterPro" id="IPR036922">
    <property type="entry name" value="Rieske_2Fe-2S_sf"/>
</dbReference>
<keyword evidence="9" id="KW-1185">Reference proteome</keyword>
<dbReference type="Gene3D" id="3.90.380.10">
    <property type="entry name" value="Naphthalene 1,2-dioxygenase Alpha Subunit, Chain A, domain 1"/>
    <property type="match status" value="1"/>
</dbReference>
<evidence type="ECO:0000313" key="9">
    <source>
        <dbReference type="Proteomes" id="UP001143304"/>
    </source>
</evidence>